<dbReference type="SUPFAM" id="SSF53041">
    <property type="entry name" value="Resolvase-like"/>
    <property type="match status" value="1"/>
</dbReference>
<feature type="active site" description="O-(5'-phospho-DNA)-serine intermediate" evidence="5">
    <location>
        <position position="20"/>
    </location>
</feature>
<evidence type="ECO:0000313" key="7">
    <source>
        <dbReference type="EMBL" id="GMM62467.1"/>
    </source>
</evidence>
<dbReference type="EMBL" id="BTFW01000002">
    <property type="protein sequence ID" value="GMM62467.1"/>
    <property type="molecule type" value="Genomic_DNA"/>
</dbReference>
<keyword evidence="3" id="KW-0238">DNA-binding</keyword>
<evidence type="ECO:0000256" key="1">
    <source>
        <dbReference type="ARBA" id="ARBA00009913"/>
    </source>
</evidence>
<dbReference type="RefSeq" id="WP_317976208.1">
    <property type="nucleotide sequence ID" value="NZ_BTFW01000002.1"/>
</dbReference>
<dbReference type="PROSITE" id="PS00397">
    <property type="entry name" value="RECOMBINASES_1"/>
    <property type="match status" value="1"/>
</dbReference>
<sequence>MSGTSRPNVIQAARIYLRVSTEQQDLARQEAIVAGARASGFYVAAVYREKASGARPDRPELLRMVADLQPGEVVIAEKIDRISRLPLAEAELLVDAIRGKGARLAVPGIVDLTDLVADSAGVARIVLEAVQDMLLRLALQSARDDYETRRERQREGIEIAKRAGRYTGRKPDLAHHRRIIALRDAGMSITRTAELAGCSIAQVKRVTALHRAKSSIHAPSKDKLTTNQFDQRQRIVEG</sequence>
<name>A0ABQ6PBY1_9SPHN</name>
<evidence type="ECO:0000259" key="6">
    <source>
        <dbReference type="PROSITE" id="PS51736"/>
    </source>
</evidence>
<dbReference type="PROSITE" id="PS51736">
    <property type="entry name" value="RECOMBINASES_3"/>
    <property type="match status" value="1"/>
</dbReference>
<keyword evidence="4" id="KW-0233">DNA recombination</keyword>
<dbReference type="Pfam" id="PF02796">
    <property type="entry name" value="HTH_7"/>
    <property type="match status" value="1"/>
</dbReference>
<dbReference type="PANTHER" id="PTHR30461">
    <property type="entry name" value="DNA-INVERTASE FROM LAMBDOID PROPHAGE"/>
    <property type="match status" value="1"/>
</dbReference>
<evidence type="ECO:0000313" key="8">
    <source>
        <dbReference type="Proteomes" id="UP001187221"/>
    </source>
</evidence>
<organism evidence="7 8">
    <name type="scientific">Novosphingobium pituita</name>
    <dbReference type="NCBI Taxonomy" id="3056842"/>
    <lineage>
        <taxon>Bacteria</taxon>
        <taxon>Pseudomonadati</taxon>
        <taxon>Pseudomonadota</taxon>
        <taxon>Alphaproteobacteria</taxon>
        <taxon>Sphingomonadales</taxon>
        <taxon>Sphingomonadaceae</taxon>
        <taxon>Novosphingobium</taxon>
    </lineage>
</organism>
<dbReference type="PANTHER" id="PTHR30461:SF26">
    <property type="entry name" value="RESOLVASE HOMOLOG YNEB"/>
    <property type="match status" value="1"/>
</dbReference>
<proteinExistence type="inferred from homology"/>
<dbReference type="Pfam" id="PF00239">
    <property type="entry name" value="Resolvase"/>
    <property type="match status" value="1"/>
</dbReference>
<gene>
    <name evidence="7" type="ORF">NUTIK01_32440</name>
</gene>
<accession>A0ABQ6PBY1</accession>
<dbReference type="SMART" id="SM00857">
    <property type="entry name" value="Resolvase"/>
    <property type="match status" value="1"/>
</dbReference>
<dbReference type="Proteomes" id="UP001187221">
    <property type="component" value="Unassembled WGS sequence"/>
</dbReference>
<keyword evidence="8" id="KW-1185">Reference proteome</keyword>
<evidence type="ECO:0000256" key="5">
    <source>
        <dbReference type="PROSITE-ProRule" id="PRU10137"/>
    </source>
</evidence>
<dbReference type="InterPro" id="IPR006120">
    <property type="entry name" value="Resolvase_HTH_dom"/>
</dbReference>
<dbReference type="InterPro" id="IPR006118">
    <property type="entry name" value="Recombinase_CS"/>
</dbReference>
<comment type="similarity">
    <text evidence="1">Belongs to the site-specific recombinase resolvase family.</text>
</comment>
<feature type="domain" description="Resolvase/invertase-type recombinase catalytic" evidence="6">
    <location>
        <begin position="12"/>
        <end position="164"/>
    </location>
</feature>
<keyword evidence="2" id="KW-0229">DNA integration</keyword>
<dbReference type="InterPro" id="IPR050639">
    <property type="entry name" value="SSR_resolvase"/>
</dbReference>
<dbReference type="Gene3D" id="3.40.50.1390">
    <property type="entry name" value="Resolvase, N-terminal catalytic domain"/>
    <property type="match status" value="1"/>
</dbReference>
<protein>
    <submittedName>
        <fullName evidence="7">Recombinase family protein</fullName>
    </submittedName>
</protein>
<dbReference type="InterPro" id="IPR036162">
    <property type="entry name" value="Resolvase-like_N_sf"/>
</dbReference>
<evidence type="ECO:0000256" key="2">
    <source>
        <dbReference type="ARBA" id="ARBA00022908"/>
    </source>
</evidence>
<evidence type="ECO:0000256" key="3">
    <source>
        <dbReference type="ARBA" id="ARBA00023125"/>
    </source>
</evidence>
<evidence type="ECO:0000256" key="4">
    <source>
        <dbReference type="ARBA" id="ARBA00023172"/>
    </source>
</evidence>
<dbReference type="InterPro" id="IPR006119">
    <property type="entry name" value="Resolv_N"/>
</dbReference>
<dbReference type="PROSITE" id="PS00398">
    <property type="entry name" value="RECOMBINASES_2"/>
    <property type="match status" value="1"/>
</dbReference>
<comment type="caution">
    <text evidence="7">The sequence shown here is derived from an EMBL/GenBank/DDBJ whole genome shotgun (WGS) entry which is preliminary data.</text>
</comment>
<reference evidence="7 8" key="1">
    <citation type="submission" date="2023-06" db="EMBL/GenBank/DDBJ databases">
        <title>Draft genome sequence of Novosphingobium sp. strain IK01.</title>
        <authorList>
            <person name="Hatamoto M."/>
            <person name="Ikarashi T."/>
            <person name="Yamaguchi T."/>
        </authorList>
    </citation>
    <scope>NUCLEOTIDE SEQUENCE [LARGE SCALE GENOMIC DNA]</scope>
    <source>
        <strain evidence="7 8">IK01</strain>
    </source>
</reference>